<dbReference type="EMBL" id="CP141261">
    <property type="protein sequence ID" value="WRL65906.1"/>
    <property type="molecule type" value="Genomic_DNA"/>
</dbReference>
<evidence type="ECO:0000256" key="1">
    <source>
        <dbReference type="SAM" id="MobiDB-lite"/>
    </source>
</evidence>
<feature type="chain" id="PRO_5046645422" evidence="2">
    <location>
        <begin position="28"/>
        <end position="230"/>
    </location>
</feature>
<dbReference type="RefSeq" id="WP_324277223.1">
    <property type="nucleotide sequence ID" value="NZ_CP141261.1"/>
</dbReference>
<feature type="region of interest" description="Disordered" evidence="1">
    <location>
        <begin position="210"/>
        <end position="230"/>
    </location>
</feature>
<proteinExistence type="predicted"/>
<sequence length="230" mass="23123">MRSRKRATVITAATALGLAAAGGVALATGGSGDDLPGTITVQESALPEDDAAEQAALAELASVDEAAAGAAAVEAVGGGEAAWSELEDEDGFVVWEVAVRADDGSIHEVTVDAGDASVLGTERDDDEDELRQAGTVTVDESTLPENDAAEQAALAELASVDEAAAGTAAIEAVGGGEVAWSHLEEENGFVVWEVGVRAADGSFHEVTVDAGDASVLGTDRDDDDDDGDDD</sequence>
<evidence type="ECO:0000313" key="5">
    <source>
        <dbReference type="Proteomes" id="UP001324287"/>
    </source>
</evidence>
<organism evidence="4 5">
    <name type="scientific">Blastococcus brunescens</name>
    <dbReference type="NCBI Taxonomy" id="1564165"/>
    <lineage>
        <taxon>Bacteria</taxon>
        <taxon>Bacillati</taxon>
        <taxon>Actinomycetota</taxon>
        <taxon>Actinomycetes</taxon>
        <taxon>Geodermatophilales</taxon>
        <taxon>Geodermatophilaceae</taxon>
        <taxon>Blastococcus</taxon>
    </lineage>
</organism>
<protein>
    <submittedName>
        <fullName evidence="4">PepSY domain-containing protein</fullName>
    </submittedName>
</protein>
<keyword evidence="2" id="KW-0732">Signal</keyword>
<feature type="signal peptide" evidence="2">
    <location>
        <begin position="1"/>
        <end position="27"/>
    </location>
</feature>
<dbReference type="InterPro" id="IPR025711">
    <property type="entry name" value="PepSY"/>
</dbReference>
<gene>
    <name evidence="4" type="ORF">U6N30_10340</name>
</gene>
<feature type="compositionally biased region" description="Acidic residues" evidence="1">
    <location>
        <begin position="220"/>
        <end position="230"/>
    </location>
</feature>
<dbReference type="Proteomes" id="UP001324287">
    <property type="component" value="Chromosome"/>
</dbReference>
<feature type="domain" description="PepSY" evidence="3">
    <location>
        <begin position="167"/>
        <end position="218"/>
    </location>
</feature>
<evidence type="ECO:0000256" key="2">
    <source>
        <dbReference type="SAM" id="SignalP"/>
    </source>
</evidence>
<evidence type="ECO:0000259" key="3">
    <source>
        <dbReference type="Pfam" id="PF03413"/>
    </source>
</evidence>
<dbReference type="Gene3D" id="3.10.450.40">
    <property type="match status" value="2"/>
</dbReference>
<feature type="domain" description="PepSY" evidence="3">
    <location>
        <begin position="69"/>
        <end position="122"/>
    </location>
</feature>
<dbReference type="Pfam" id="PF03413">
    <property type="entry name" value="PepSY"/>
    <property type="match status" value="2"/>
</dbReference>
<evidence type="ECO:0000313" key="4">
    <source>
        <dbReference type="EMBL" id="WRL65906.1"/>
    </source>
</evidence>
<name>A0ABZ1B543_9ACTN</name>
<keyword evidence="5" id="KW-1185">Reference proteome</keyword>
<reference evidence="4 5" key="1">
    <citation type="submission" date="2023-12" db="EMBL/GenBank/DDBJ databases">
        <title>Blastococcus brunescens sp. nov., an actonobacterium isolated from sandstone collected in sahara desert.</title>
        <authorList>
            <person name="Gtari M."/>
            <person name="Ghodhbane F."/>
        </authorList>
    </citation>
    <scope>NUCLEOTIDE SEQUENCE [LARGE SCALE GENOMIC DNA]</scope>
    <source>
        <strain evidence="4 5">BMG 8361</strain>
    </source>
</reference>
<accession>A0ABZ1B543</accession>